<dbReference type="CDD" id="cd17876">
    <property type="entry name" value="SRalpha_C"/>
    <property type="match status" value="1"/>
</dbReference>
<feature type="compositionally biased region" description="Basic and acidic residues" evidence="10">
    <location>
        <begin position="150"/>
        <end position="180"/>
    </location>
</feature>
<dbReference type="GO" id="GO:0006614">
    <property type="term" value="P:SRP-dependent cotranslational protein targeting to membrane"/>
    <property type="evidence" value="ECO:0007669"/>
    <property type="project" value="InterPro"/>
</dbReference>
<dbReference type="SMART" id="SM00962">
    <property type="entry name" value="SRP54"/>
    <property type="match status" value="1"/>
</dbReference>
<dbReference type="Gene3D" id="1.20.120.140">
    <property type="entry name" value="Signal recognition particle SRP54, nucleotide-binding domain"/>
    <property type="match status" value="1"/>
</dbReference>
<dbReference type="PANTHER" id="PTHR43134">
    <property type="entry name" value="SIGNAL RECOGNITION PARTICLE RECEPTOR SUBUNIT ALPHA"/>
    <property type="match status" value="1"/>
</dbReference>
<dbReference type="VEuPathDB" id="TrichDB:TVAG_312450"/>
<gene>
    <name evidence="12" type="ORF">TVAG_312450</name>
</gene>
<evidence type="ECO:0000256" key="6">
    <source>
        <dbReference type="ARBA" id="ARBA00023136"/>
    </source>
</evidence>
<reference evidence="12" key="1">
    <citation type="submission" date="2006-10" db="EMBL/GenBank/DDBJ databases">
        <authorList>
            <person name="Amadeo P."/>
            <person name="Zhao Q."/>
            <person name="Wortman J."/>
            <person name="Fraser-Liggett C."/>
            <person name="Carlton J."/>
        </authorList>
    </citation>
    <scope>NUCLEOTIDE SEQUENCE</scope>
    <source>
        <strain evidence="12">G3</strain>
    </source>
</reference>
<reference evidence="12" key="2">
    <citation type="journal article" date="2007" name="Science">
        <title>Draft genome sequence of the sexually transmitted pathogen Trichomonas vaginalis.</title>
        <authorList>
            <person name="Carlton J.M."/>
            <person name="Hirt R.P."/>
            <person name="Silva J.C."/>
            <person name="Delcher A.L."/>
            <person name="Schatz M."/>
            <person name="Zhao Q."/>
            <person name="Wortman J.R."/>
            <person name="Bidwell S.L."/>
            <person name="Alsmark U.C.M."/>
            <person name="Besteiro S."/>
            <person name="Sicheritz-Ponten T."/>
            <person name="Noel C.J."/>
            <person name="Dacks J.B."/>
            <person name="Foster P.G."/>
            <person name="Simillion C."/>
            <person name="Van de Peer Y."/>
            <person name="Miranda-Saavedra D."/>
            <person name="Barton G.J."/>
            <person name="Westrop G.D."/>
            <person name="Mueller S."/>
            <person name="Dessi D."/>
            <person name="Fiori P.L."/>
            <person name="Ren Q."/>
            <person name="Paulsen I."/>
            <person name="Zhang H."/>
            <person name="Bastida-Corcuera F.D."/>
            <person name="Simoes-Barbosa A."/>
            <person name="Brown M.T."/>
            <person name="Hayes R.D."/>
            <person name="Mukherjee M."/>
            <person name="Okumura C.Y."/>
            <person name="Schneider R."/>
            <person name="Smith A.J."/>
            <person name="Vanacova S."/>
            <person name="Villalvazo M."/>
            <person name="Haas B.J."/>
            <person name="Pertea M."/>
            <person name="Feldblyum T.V."/>
            <person name="Utterback T.R."/>
            <person name="Shu C.L."/>
            <person name="Osoegawa K."/>
            <person name="de Jong P.J."/>
            <person name="Hrdy I."/>
            <person name="Horvathova L."/>
            <person name="Zubacova Z."/>
            <person name="Dolezal P."/>
            <person name="Malik S.B."/>
            <person name="Logsdon J.M. Jr."/>
            <person name="Henze K."/>
            <person name="Gupta A."/>
            <person name="Wang C.C."/>
            <person name="Dunne R.L."/>
            <person name="Upcroft J.A."/>
            <person name="Upcroft P."/>
            <person name="White O."/>
            <person name="Salzberg S.L."/>
            <person name="Tang P."/>
            <person name="Chiu C.-H."/>
            <person name="Lee Y.-S."/>
            <person name="Embley T.M."/>
            <person name="Coombs G.H."/>
            <person name="Mottram J.C."/>
            <person name="Tachezy J."/>
            <person name="Fraser-Liggett C.M."/>
            <person name="Johnson P.J."/>
        </authorList>
    </citation>
    <scope>NUCLEOTIDE SEQUENCE [LARGE SCALE GENOMIC DNA]</scope>
    <source>
        <strain evidence="12">G3</strain>
    </source>
</reference>
<dbReference type="PANTHER" id="PTHR43134:SF1">
    <property type="entry name" value="SIGNAL RECOGNITION PARTICLE RECEPTOR SUBUNIT ALPHA"/>
    <property type="match status" value="1"/>
</dbReference>
<dbReference type="FunCoup" id="A2EHQ0">
    <property type="interactions" value="392"/>
</dbReference>
<dbReference type="SMART" id="SM00382">
    <property type="entry name" value="AAA"/>
    <property type="match status" value="1"/>
</dbReference>
<dbReference type="Gene3D" id="3.40.50.300">
    <property type="entry name" value="P-loop containing nucleotide triphosphate hydrolases"/>
    <property type="match status" value="1"/>
</dbReference>
<dbReference type="EMBL" id="DS113391">
    <property type="protein sequence ID" value="EAY07846.1"/>
    <property type="molecule type" value="Genomic_DNA"/>
</dbReference>
<accession>A2EHQ0</accession>
<dbReference type="Proteomes" id="UP000001542">
    <property type="component" value="Unassembled WGS sequence"/>
</dbReference>
<evidence type="ECO:0000256" key="7">
    <source>
        <dbReference type="ARBA" id="ARBA00023170"/>
    </source>
</evidence>
<evidence type="ECO:0000256" key="8">
    <source>
        <dbReference type="ARBA" id="ARBA00071429"/>
    </source>
</evidence>
<dbReference type="OrthoDB" id="1727884at2759"/>
<dbReference type="GO" id="GO:0005047">
    <property type="term" value="F:signal recognition particle binding"/>
    <property type="evidence" value="ECO:0000318"/>
    <property type="project" value="GO_Central"/>
</dbReference>
<dbReference type="eggNOG" id="KOG0781">
    <property type="taxonomic scope" value="Eukaryota"/>
</dbReference>
<dbReference type="InterPro" id="IPR042101">
    <property type="entry name" value="SRP54_N_sf"/>
</dbReference>
<dbReference type="GO" id="GO:0005789">
    <property type="term" value="C:endoplasmic reticulum membrane"/>
    <property type="evidence" value="ECO:0000318"/>
    <property type="project" value="GO_Central"/>
</dbReference>
<evidence type="ECO:0000256" key="3">
    <source>
        <dbReference type="ARBA" id="ARBA00011870"/>
    </source>
</evidence>
<dbReference type="AlphaFoldDB" id="A2EHQ0"/>
<dbReference type="InterPro" id="IPR027417">
    <property type="entry name" value="P-loop_NTPase"/>
</dbReference>
<dbReference type="SMART" id="SM00963">
    <property type="entry name" value="SRP54_N"/>
    <property type="match status" value="1"/>
</dbReference>
<evidence type="ECO:0000256" key="4">
    <source>
        <dbReference type="ARBA" id="ARBA00022741"/>
    </source>
</evidence>
<proteinExistence type="inferred from homology"/>
<evidence type="ECO:0000256" key="1">
    <source>
        <dbReference type="ARBA" id="ARBA00004397"/>
    </source>
</evidence>
<dbReference type="SMR" id="A2EHQ0"/>
<dbReference type="PROSITE" id="PS00300">
    <property type="entry name" value="SRP54"/>
    <property type="match status" value="1"/>
</dbReference>
<evidence type="ECO:0000313" key="12">
    <source>
        <dbReference type="EMBL" id="EAY07846.1"/>
    </source>
</evidence>
<evidence type="ECO:0000313" key="13">
    <source>
        <dbReference type="Proteomes" id="UP000001542"/>
    </source>
</evidence>
<dbReference type="STRING" id="5722.A2EHQ0"/>
<dbReference type="GO" id="GO:0045047">
    <property type="term" value="P:protein targeting to ER"/>
    <property type="evidence" value="ECO:0000318"/>
    <property type="project" value="GO_Central"/>
</dbReference>
<sequence length="533" mass="59671">MMFEFYVFQAGGLVLWPIDCDPTKKTITVVNEYIQKQLLEGKLNEDVYVKDKMACLVTQDPAFNIFVAVTLHQQVAQQINYLSKLLEDVCAKFTHQYQQILKRSDVMLTPNLFDRFTVDDVVDKYRGTVGIQINQPKITIADLDDDSYEEPNKKAQRSKSEPGRKKSPSKERIRYTSKSKENIEEQSTVVGLEEVGKVERIEVKQYNMDDFTGVFQANPNANKSFFSGILSGIVGEKSLDIKTLEPFLKEFESHLISKNVASAIAHELTTAVGQKLDGTKCGTFQSVKTVVMATLREQIERILTPHRSIDIIRDIQLARKQGKPYVFSFIGVNGVGKSTTLAKVAYLMKSHDFKVLIVGCDTFRSGAVKQLAEHAERLGIELFQRGNDRRDPVPVAKDAIQYAIDKKIDVVLVDTAGRMQNSEGLMKQIARLINEVKPDLSLFVAEALVGGNGSDQISSFDMNLKRYAGVKDAKGIDGIVLTKFDTIDDKVGAALTLVYETGHPIIYLGVGQTYRDLRRMNPEFVVNTLLSGF</sequence>
<dbReference type="SUPFAM" id="SSF52540">
    <property type="entry name" value="P-loop containing nucleoside triphosphate hydrolases"/>
    <property type="match status" value="1"/>
</dbReference>
<dbReference type="InterPro" id="IPR003593">
    <property type="entry name" value="AAA+_ATPase"/>
</dbReference>
<dbReference type="SUPFAM" id="SSF64356">
    <property type="entry name" value="SNARE-like"/>
    <property type="match status" value="1"/>
</dbReference>
<keyword evidence="5" id="KW-0342">GTP-binding</keyword>
<keyword evidence="7" id="KW-0675">Receptor</keyword>
<evidence type="ECO:0000256" key="5">
    <source>
        <dbReference type="ARBA" id="ARBA00023134"/>
    </source>
</evidence>
<comment type="subcellular location">
    <subcellularLocation>
        <location evidence="1">Endoplasmic reticulum membrane</location>
        <topology evidence="1">Peripheral membrane protein</topology>
        <orientation evidence="1">Cytoplasmic side</orientation>
    </subcellularLocation>
</comment>
<organism evidence="12 13">
    <name type="scientific">Trichomonas vaginalis (strain ATCC PRA-98 / G3)</name>
    <dbReference type="NCBI Taxonomy" id="412133"/>
    <lineage>
        <taxon>Eukaryota</taxon>
        <taxon>Metamonada</taxon>
        <taxon>Parabasalia</taxon>
        <taxon>Trichomonadida</taxon>
        <taxon>Trichomonadidae</taxon>
        <taxon>Trichomonas</taxon>
    </lineage>
</organism>
<keyword evidence="6" id="KW-0472">Membrane</keyword>
<evidence type="ECO:0000259" key="11">
    <source>
        <dbReference type="PROSITE" id="PS00300"/>
    </source>
</evidence>
<keyword evidence="4" id="KW-0547">Nucleotide-binding</keyword>
<dbReference type="RefSeq" id="XP_001320069.1">
    <property type="nucleotide sequence ID" value="XM_001320034.1"/>
</dbReference>
<dbReference type="GO" id="GO:0005525">
    <property type="term" value="F:GTP binding"/>
    <property type="evidence" value="ECO:0007669"/>
    <property type="project" value="UniProtKB-KW"/>
</dbReference>
<dbReference type="Pfam" id="PF00448">
    <property type="entry name" value="SRP54"/>
    <property type="match status" value="1"/>
</dbReference>
<feature type="region of interest" description="Disordered" evidence="10">
    <location>
        <begin position="142"/>
        <end position="180"/>
    </location>
</feature>
<name>A2EHQ0_TRIV3</name>
<comment type="similarity">
    <text evidence="2">Belongs to the GTP-binding SRP family.</text>
</comment>
<dbReference type="Gene3D" id="3.30.450.60">
    <property type="match status" value="1"/>
</dbReference>
<dbReference type="InParanoid" id="A2EHQ0"/>
<dbReference type="InterPro" id="IPR011012">
    <property type="entry name" value="Longin-like_dom_sf"/>
</dbReference>
<dbReference type="Pfam" id="PF02881">
    <property type="entry name" value="SRP54_N"/>
    <property type="match status" value="1"/>
</dbReference>
<dbReference type="InterPro" id="IPR013822">
    <property type="entry name" value="Signal_recog_particl_SRP54_hlx"/>
</dbReference>
<dbReference type="KEGG" id="tva:4765741"/>
<protein>
    <recommendedName>
        <fullName evidence="8">Signal recognition particle receptor subunit alpha homolog</fullName>
    </recommendedName>
    <alternativeName>
        <fullName evidence="9">Docking protein alpha</fullName>
    </alternativeName>
</protein>
<dbReference type="FunFam" id="3.40.50.300:FF:000566">
    <property type="entry name" value="Signal recognition particle receptor subunit alpha"/>
    <property type="match status" value="1"/>
</dbReference>
<evidence type="ECO:0000256" key="10">
    <source>
        <dbReference type="SAM" id="MobiDB-lite"/>
    </source>
</evidence>
<evidence type="ECO:0000256" key="2">
    <source>
        <dbReference type="ARBA" id="ARBA00008531"/>
    </source>
</evidence>
<keyword evidence="13" id="KW-1185">Reference proteome</keyword>
<dbReference type="InterPro" id="IPR036225">
    <property type="entry name" value="SRP/SRP_N"/>
</dbReference>
<comment type="subunit">
    <text evidence="3">Heterodimer of an alpha and a beta chain.</text>
</comment>
<feature type="domain" description="SRP54-type proteins GTP-binding" evidence="11">
    <location>
        <begin position="504"/>
        <end position="517"/>
    </location>
</feature>
<dbReference type="SUPFAM" id="SSF47364">
    <property type="entry name" value="Domain of the SRP/SRP receptor G-proteins"/>
    <property type="match status" value="1"/>
</dbReference>
<dbReference type="InterPro" id="IPR000897">
    <property type="entry name" value="SRP54_GTPase_dom"/>
</dbReference>
<dbReference type="GO" id="GO:0003924">
    <property type="term" value="F:GTPase activity"/>
    <property type="evidence" value="ECO:0000318"/>
    <property type="project" value="GO_Central"/>
</dbReference>
<evidence type="ECO:0000256" key="9">
    <source>
        <dbReference type="ARBA" id="ARBA00081194"/>
    </source>
</evidence>
<dbReference type="VEuPathDB" id="TrichDB:TVAGG3_0242720"/>